<evidence type="ECO:0000313" key="2">
    <source>
        <dbReference type="Proteomes" id="UP000095192"/>
    </source>
</evidence>
<organism evidence="1 2">
    <name type="scientific">Cyclospora cayetanensis</name>
    <dbReference type="NCBI Taxonomy" id="88456"/>
    <lineage>
        <taxon>Eukaryota</taxon>
        <taxon>Sar</taxon>
        <taxon>Alveolata</taxon>
        <taxon>Apicomplexa</taxon>
        <taxon>Conoidasida</taxon>
        <taxon>Coccidia</taxon>
        <taxon>Eucoccidiorida</taxon>
        <taxon>Eimeriorina</taxon>
        <taxon>Eimeriidae</taxon>
        <taxon>Cyclospora</taxon>
    </lineage>
</organism>
<name>A0A1D3D4L7_9EIME</name>
<reference evidence="1 2" key="1">
    <citation type="journal article" date="2016" name="BMC Genomics">
        <title>Comparative genomics reveals Cyclospora cayetanensis possesses coccidia-like metabolism and invasion components but unique surface antigens.</title>
        <authorList>
            <person name="Liu S."/>
            <person name="Wang L."/>
            <person name="Zheng H."/>
            <person name="Xu Z."/>
            <person name="Roellig D.M."/>
            <person name="Li N."/>
            <person name="Frace M.A."/>
            <person name="Tang K."/>
            <person name="Arrowood M.J."/>
            <person name="Moss D.M."/>
            <person name="Zhang L."/>
            <person name="Feng Y."/>
            <person name="Xiao L."/>
        </authorList>
    </citation>
    <scope>NUCLEOTIDE SEQUENCE [LARGE SCALE GENOMIC DNA]</scope>
    <source>
        <strain evidence="1 2">CHN_HEN01</strain>
    </source>
</reference>
<dbReference type="Proteomes" id="UP000095192">
    <property type="component" value="Unassembled WGS sequence"/>
</dbReference>
<dbReference type="AlphaFoldDB" id="A0A1D3D4L7"/>
<dbReference type="EMBL" id="JROU02000755">
    <property type="protein sequence ID" value="OEH78396.1"/>
    <property type="molecule type" value="Genomic_DNA"/>
</dbReference>
<proteinExistence type="predicted"/>
<evidence type="ECO:0000313" key="1">
    <source>
        <dbReference type="EMBL" id="OEH78396.1"/>
    </source>
</evidence>
<keyword evidence="2" id="KW-1185">Reference proteome</keyword>
<comment type="caution">
    <text evidence="1">The sequence shown here is derived from an EMBL/GenBank/DDBJ whole genome shotgun (WGS) entry which is preliminary data.</text>
</comment>
<gene>
    <name evidence="1" type="ORF">cyc_05338</name>
</gene>
<accession>A0A1D3D4L7</accession>
<dbReference type="VEuPathDB" id="ToxoDB:cyc_05338"/>
<dbReference type="InParanoid" id="A0A1D3D4L7"/>
<protein>
    <submittedName>
        <fullName evidence="1">Uncharacterized protein</fullName>
    </submittedName>
</protein>
<sequence>MERPIRNPLHPSAATVSINSAAAAGTDLIKSGSLYTPESADARLLAATACLCRLYALTKDAQLMERYARRGLLLVQRSTPKQQSLLLHALSKSVLVPQRNTEISESSSTISLPFLGDCSPAATLRI</sequence>